<evidence type="ECO:0000313" key="3">
    <source>
        <dbReference type="Proteomes" id="UP000694904"/>
    </source>
</evidence>
<dbReference type="RefSeq" id="XP_017864158.1">
    <property type="nucleotide sequence ID" value="XM_018008669.1"/>
</dbReference>
<reference evidence="4" key="3">
    <citation type="submission" date="2025-08" db="UniProtKB">
        <authorList>
            <consortium name="RefSeq"/>
        </authorList>
    </citation>
    <scope>IDENTIFICATION</scope>
    <source>
        <tissue evidence="4">Whole organism</tissue>
    </source>
</reference>
<evidence type="ECO:0000256" key="1">
    <source>
        <dbReference type="SAM" id="MobiDB-lite"/>
    </source>
</evidence>
<accession>A0ABM1PAC2</accession>
<dbReference type="PANTHER" id="PTHR39956">
    <property type="entry name" value="GH09530P-RELATED"/>
    <property type="match status" value="1"/>
</dbReference>
<feature type="compositionally biased region" description="Polar residues" evidence="1">
    <location>
        <begin position="94"/>
        <end position="119"/>
    </location>
</feature>
<feature type="chain" id="PRO_5046100359" evidence="2">
    <location>
        <begin position="24"/>
        <end position="260"/>
    </location>
</feature>
<protein>
    <submittedName>
        <fullName evidence="4">Uncharacterized protein LOC108614511</fullName>
    </submittedName>
</protein>
<keyword evidence="3" id="KW-1185">Reference proteome</keyword>
<dbReference type="PANTHER" id="PTHR39956:SF1">
    <property type="entry name" value="GH09530P-RELATED"/>
    <property type="match status" value="1"/>
</dbReference>
<name>A0ABM1PAC2_DROAR</name>
<feature type="signal peptide" evidence="2">
    <location>
        <begin position="1"/>
        <end position="23"/>
    </location>
</feature>
<reference evidence="3" key="1">
    <citation type="journal article" date="1997" name="Nucleic Acids Res.">
        <title>tRNAscan-SE: a program for improved detection of transfer RNA genes in genomic sequence.</title>
        <authorList>
            <person name="Lowe T.M."/>
            <person name="Eddy S.R."/>
        </authorList>
    </citation>
    <scope>NUCLEOTIDE SEQUENCE [LARGE SCALE GENOMIC DNA]</scope>
</reference>
<keyword evidence="2" id="KW-0732">Signal</keyword>
<reference evidence="3" key="2">
    <citation type="journal article" date="2016" name="G3 (Bethesda)">
        <title>Genome Evolution in Three Species of Cactophilic Drosophila.</title>
        <authorList>
            <person name="Sanchez-Flores A."/>
            <person name="Penazola F."/>
            <person name="Carpinteyro-Ponce J."/>
            <person name="Nazario-Yepiz N."/>
            <person name="Abreu-Goodger C."/>
            <person name="Machado C.A."/>
            <person name="Markow T.A."/>
        </authorList>
    </citation>
    <scope>NUCLEOTIDE SEQUENCE [LARGE SCALE GENOMIC DNA]</scope>
</reference>
<sequence>MFIKWQVGYIACCLLAIIVAVTAHVNAYKKFGRDCRDISCVGTERCILTSVACEKDQLDGEHCGQYPKCVERSSSPDQHLNRFMIDTTSTTANTRSISAPISGPSTSTLHLNHQPYTESNPDRDNGFELLDGVTGPMPGASHADQRQANVLVIVQDGSQPPMPNPNSNPNLNYNRQLWRQPCIVSPYYPYACTNAPPPNMPVSRSVPPYGNARAASGPQLVPPTPPCYYNCYPRLAAGYPLARSSRPTASTSNYLLYISI</sequence>
<gene>
    <name evidence="4" type="primary">LOC108614511</name>
</gene>
<evidence type="ECO:0000313" key="4">
    <source>
        <dbReference type="RefSeq" id="XP_017864158.1"/>
    </source>
</evidence>
<feature type="region of interest" description="Disordered" evidence="1">
    <location>
        <begin position="94"/>
        <end position="121"/>
    </location>
</feature>
<evidence type="ECO:0000256" key="2">
    <source>
        <dbReference type="SAM" id="SignalP"/>
    </source>
</evidence>
<proteinExistence type="predicted"/>
<organism evidence="3 4">
    <name type="scientific">Drosophila arizonae</name>
    <name type="common">Fruit fly</name>
    <dbReference type="NCBI Taxonomy" id="7263"/>
    <lineage>
        <taxon>Eukaryota</taxon>
        <taxon>Metazoa</taxon>
        <taxon>Ecdysozoa</taxon>
        <taxon>Arthropoda</taxon>
        <taxon>Hexapoda</taxon>
        <taxon>Insecta</taxon>
        <taxon>Pterygota</taxon>
        <taxon>Neoptera</taxon>
        <taxon>Endopterygota</taxon>
        <taxon>Diptera</taxon>
        <taxon>Brachycera</taxon>
        <taxon>Muscomorpha</taxon>
        <taxon>Ephydroidea</taxon>
        <taxon>Drosophilidae</taxon>
        <taxon>Drosophila</taxon>
    </lineage>
</organism>
<dbReference type="GeneID" id="108614511"/>
<dbReference type="Proteomes" id="UP000694904">
    <property type="component" value="Chromosome 4"/>
</dbReference>